<evidence type="ECO:0000313" key="1">
    <source>
        <dbReference type="EMBL" id="EGG18236.1"/>
    </source>
</evidence>
<dbReference type="KEGG" id="dfa:DFA_03723"/>
<accession>F4Q085</accession>
<name>F4Q085_CACFS</name>
<reference evidence="2" key="1">
    <citation type="journal article" date="2011" name="Genome Res.">
        <title>Phylogeny-wide analysis of social amoeba genomes highlights ancient origins for complex intercellular communication.</title>
        <authorList>
            <person name="Heidel A.J."/>
            <person name="Lawal H.M."/>
            <person name="Felder M."/>
            <person name="Schilde C."/>
            <person name="Helps N.R."/>
            <person name="Tunggal B."/>
            <person name="Rivero F."/>
            <person name="John U."/>
            <person name="Schleicher M."/>
            <person name="Eichinger L."/>
            <person name="Platzer M."/>
            <person name="Noegel A.A."/>
            <person name="Schaap P."/>
            <person name="Gloeckner G."/>
        </authorList>
    </citation>
    <scope>NUCLEOTIDE SEQUENCE [LARGE SCALE GENOMIC DNA]</scope>
    <source>
        <strain evidence="2">SH3</strain>
    </source>
</reference>
<dbReference type="RefSeq" id="XP_004357059.1">
    <property type="nucleotide sequence ID" value="XM_004357004.1"/>
</dbReference>
<dbReference type="GeneID" id="14870741"/>
<proteinExistence type="predicted"/>
<gene>
    <name evidence="1" type="ORF">DFA_03723</name>
</gene>
<protein>
    <submittedName>
        <fullName evidence="1">Uncharacterized protein</fullName>
    </submittedName>
</protein>
<evidence type="ECO:0000313" key="2">
    <source>
        <dbReference type="Proteomes" id="UP000007797"/>
    </source>
</evidence>
<keyword evidence="2" id="KW-1185">Reference proteome</keyword>
<dbReference type="Proteomes" id="UP000007797">
    <property type="component" value="Unassembled WGS sequence"/>
</dbReference>
<organism evidence="1 2">
    <name type="scientific">Cavenderia fasciculata</name>
    <name type="common">Slime mold</name>
    <name type="synonym">Dictyostelium fasciculatum</name>
    <dbReference type="NCBI Taxonomy" id="261658"/>
    <lineage>
        <taxon>Eukaryota</taxon>
        <taxon>Amoebozoa</taxon>
        <taxon>Evosea</taxon>
        <taxon>Eumycetozoa</taxon>
        <taxon>Dictyostelia</taxon>
        <taxon>Acytosteliales</taxon>
        <taxon>Cavenderiaceae</taxon>
        <taxon>Cavenderia</taxon>
    </lineage>
</organism>
<sequence>MKEKVKKEWNKAIWEVVFNGLILKERFINYDQGGFMRLTPSGYLAGRELYFEVNPPPQPPALLENGKRNVLDVVLIVDPRSLWLLKTYPMFPQYETRLLPNSIDFMWIGIVQCLNNTTLEFVMEAVIQVQESKDVMSELRNPHYLPDLCYVPVKDKTLIITGSDRGSKFDTFRDNMTKNKGVHIIESLEILGVLSSLKTIDSGIRDGDIAVYLSKLTYDEFIKECLNSIPRARYAGHVLGFPSKPVDMDANK</sequence>
<dbReference type="AlphaFoldDB" id="F4Q085"/>
<dbReference type="EMBL" id="GL883018">
    <property type="protein sequence ID" value="EGG18236.1"/>
    <property type="molecule type" value="Genomic_DNA"/>
</dbReference>